<dbReference type="EMBL" id="CP114014">
    <property type="protein sequence ID" value="XAY04667.1"/>
    <property type="molecule type" value="Genomic_DNA"/>
</dbReference>
<feature type="transmembrane region" description="Helical" evidence="1">
    <location>
        <begin position="230"/>
        <end position="254"/>
    </location>
</feature>
<feature type="transmembrane region" description="Helical" evidence="1">
    <location>
        <begin position="40"/>
        <end position="64"/>
    </location>
</feature>
<evidence type="ECO:0008006" key="3">
    <source>
        <dbReference type="Google" id="ProtNLM"/>
    </source>
</evidence>
<feature type="transmembrane region" description="Helical" evidence="1">
    <location>
        <begin position="136"/>
        <end position="158"/>
    </location>
</feature>
<dbReference type="Pfam" id="PF02405">
    <property type="entry name" value="MlaE"/>
    <property type="match status" value="1"/>
</dbReference>
<dbReference type="PANTHER" id="PTHR30188">
    <property type="entry name" value="ABC TRANSPORTER PERMEASE PROTEIN-RELATED"/>
    <property type="match status" value="1"/>
</dbReference>
<protein>
    <recommendedName>
        <fullName evidence="3">ABC transporter permease</fullName>
    </recommendedName>
</protein>
<dbReference type="GO" id="GO:0005548">
    <property type="term" value="F:phospholipid transporter activity"/>
    <property type="evidence" value="ECO:0007669"/>
    <property type="project" value="TreeGrafter"/>
</dbReference>
<dbReference type="GO" id="GO:0043190">
    <property type="term" value="C:ATP-binding cassette (ABC) transporter complex"/>
    <property type="evidence" value="ECO:0007669"/>
    <property type="project" value="InterPro"/>
</dbReference>
<keyword evidence="1" id="KW-0472">Membrane</keyword>
<evidence type="ECO:0000256" key="1">
    <source>
        <dbReference type="SAM" id="Phobius"/>
    </source>
</evidence>
<accession>A0AAU7ASN9</accession>
<keyword evidence="1" id="KW-1133">Transmembrane helix</keyword>
<organism evidence="2">
    <name type="scientific">Paraconexibacter sp. AEG42_29</name>
    <dbReference type="NCBI Taxonomy" id="2997339"/>
    <lineage>
        <taxon>Bacteria</taxon>
        <taxon>Bacillati</taxon>
        <taxon>Actinomycetota</taxon>
        <taxon>Thermoleophilia</taxon>
        <taxon>Solirubrobacterales</taxon>
        <taxon>Paraconexibacteraceae</taxon>
        <taxon>Paraconexibacter</taxon>
    </lineage>
</organism>
<dbReference type="KEGG" id="parq:DSM112329_01502"/>
<keyword evidence="1" id="KW-0812">Transmembrane</keyword>
<dbReference type="PANTHER" id="PTHR30188:SF13">
    <property type="entry name" value="CONSERVED HYPOTHETICAL INTEGRAL MEMBRANE PROTEIN YRBE3B"/>
    <property type="match status" value="1"/>
</dbReference>
<reference evidence="2" key="1">
    <citation type="submission" date="2022-12" db="EMBL/GenBank/DDBJ databases">
        <title>Paraconexibacter alkalitolerans sp. nov. and Baekduia alba sp. nov., isolated from soil and emended description of the genera Paraconexibacter (Chun et al., 2020) and Baekduia (An et al., 2020).</title>
        <authorList>
            <person name="Vieira S."/>
            <person name="Huber K.J."/>
            <person name="Geppert A."/>
            <person name="Wolf J."/>
            <person name="Neumann-Schaal M."/>
            <person name="Muesken M."/>
            <person name="Overmann J."/>
        </authorList>
    </citation>
    <scope>NUCLEOTIDE SEQUENCE</scope>
    <source>
        <strain evidence="2">AEG42_29</strain>
    </source>
</reference>
<gene>
    <name evidence="2" type="ORF">DSM112329_01502</name>
</gene>
<dbReference type="InterPro" id="IPR030802">
    <property type="entry name" value="Permease_MalE"/>
</dbReference>
<dbReference type="AlphaFoldDB" id="A0AAU7ASN9"/>
<sequence>MGWLAVPKDWLGSFGEIAKFCGKIMGQVYGLRVFRFFGEALRQCGILILSSTLVIWGLVFIIGLQCGIEGAYFNRSVGAPAYAGVFAAWCDLRELVPYAFGYMMAAKVGTGIVAELGSMRISDEIDALEVMGINSVVFLCATRLLAAWLVLPFMYIAAIGAGFFASYLAVVQQIGEVSSGGFFLIFWMFQNPPDLLFSVIKAMVMATGIVLVGCYYGYNASGGPVGVGTATAKSMVLNIVFVHLVGMLGTQLFWGANPRAPIGG</sequence>
<dbReference type="RefSeq" id="WP_354701195.1">
    <property type="nucleotide sequence ID" value="NZ_CP114014.1"/>
</dbReference>
<evidence type="ECO:0000313" key="2">
    <source>
        <dbReference type="EMBL" id="XAY04667.1"/>
    </source>
</evidence>
<name>A0AAU7ASN9_9ACTN</name>
<proteinExistence type="predicted"/>
<feature type="transmembrane region" description="Helical" evidence="1">
    <location>
        <begin position="195"/>
        <end position="218"/>
    </location>
</feature>